<evidence type="ECO:0000259" key="8">
    <source>
        <dbReference type="PROSITE" id="PS52004"/>
    </source>
</evidence>
<dbReference type="SMART" id="SM00827">
    <property type="entry name" value="PKS_AT"/>
    <property type="match status" value="1"/>
</dbReference>
<keyword evidence="3" id="KW-0808">Transferase</keyword>
<dbReference type="InterPro" id="IPR013968">
    <property type="entry name" value="PKS_KR"/>
</dbReference>
<dbReference type="Gene3D" id="3.10.129.110">
    <property type="entry name" value="Polyketide synthase dehydratase"/>
    <property type="match status" value="1"/>
</dbReference>
<dbReference type="CDD" id="cd08956">
    <property type="entry name" value="KR_3_FAS_SDR_x"/>
    <property type="match status" value="1"/>
</dbReference>
<evidence type="ECO:0000256" key="5">
    <source>
        <dbReference type="PROSITE-ProRule" id="PRU01363"/>
    </source>
</evidence>
<feature type="region of interest" description="C-terminal hotdog fold" evidence="5">
    <location>
        <begin position="1059"/>
        <end position="1189"/>
    </location>
</feature>
<dbReference type="Proteomes" id="UP000516173">
    <property type="component" value="Chromosome"/>
</dbReference>
<feature type="active site" description="Proton acceptor; for dehydratase activity" evidence="5">
    <location>
        <position position="957"/>
    </location>
</feature>
<feature type="domain" description="PKS/mFAS DH" evidence="9">
    <location>
        <begin position="927"/>
        <end position="1189"/>
    </location>
</feature>
<name>A0A7G1KQF3_9NOCA</name>
<dbReference type="PROSITE" id="PS00012">
    <property type="entry name" value="PHOSPHOPANTETHEINE"/>
    <property type="match status" value="1"/>
</dbReference>
<dbReference type="FunFam" id="3.40.47.10:FF:000019">
    <property type="entry name" value="Polyketide synthase type I"/>
    <property type="match status" value="1"/>
</dbReference>
<dbReference type="InterPro" id="IPR014030">
    <property type="entry name" value="Ketoacyl_synth_N"/>
</dbReference>
<dbReference type="KEGG" id="nwl:NWFMUON74_45580"/>
<sequence>MTDEATLRDYLRRATTALLESRAHLHRLEAAQREPIAVVGIGCRYPGGIGSPQQLWDFVAAGRDAVRPFPPDRGWHPESLLGDDPDRPGTITAAGGGFLDTPFDFDAEFFGISPREALATDPQQRLLLEVAWEAFEHAGLDPEALRHTDCGVFVGAMYHDYASRLRTVPGELEAQLGTGSAAGVLSGRIAYSFGFTGPAVTVDTACSSSLVAVHQAVQALRAGECGLALAGGVTVMSTPASFLEFSRQRGLARDGRCKPYAAAADGTGFAEGVGVLVLERLSDAQRRGHPVWGLLRGSAVNSDGDSTGLTVPSGAAQARVIRQALAAAGATPGDIDAVEGHGTGTTLGDPIEVRALLEVFGDRDGDPLWLGSVKSNLGHTQGAAGVAGVIKMIMAMRHGMLPATLHLDEPTPHVDWTTGAVRPLREAHDWPDTGRPRRAGVSSFGISGTNAHVVVEQPPLPEPAALTAPIPLPPLTTWLLSARSDAALAGQAAELARHVRAHPDVPAAEIGRALETARTRFDRRAVVFGHDRGELLTALDTLAAGGQSSAVVRGGGSGGPVRTAVMFPGQGAQRVAMGRQLHVSNPVYAKAFDEVSAQFAEHLEADLAEVVFAEPGSADAELLNRTSFTQAALFAVEVALYRLTESLGLRPDFLIGHSIGELTAAYLAGVWRLPDAATLVAARGRLMDRLPGRGSMIAVAAAEHKVTPLLVGREHAVSVAAINGTAAVVLSGADAAVGEIAATLETLGRRTSRLRVAHAFHSPLVEPMLDEFAQVCRGVEYHEPSIPIISNVTGALADPARLRDPRYWVDQVRQPVRFFDGLRRLREDHDVRVFVEAGPGSTLTALAREAFATDTAVTTTPLLPSRRAEPEAVVAGLAAAHTVGTPIRWYPAAATPPVQLPTYAFQRRRYWLDAGDTVGADRERTGHPLLDRCLALADGGYLFSGTVSGDVGRLSDHVVHGAALLPATAFLDMALLAADHAGLDYLEELTLLAPLTVPDTGAAAVQLAMAAADASGRRTVTIHSRIPDGDWVRHAEAVAAAAPDHGTHPSLHGWPPENAEPVDLDTRYRELTAAGYHYGPAFRGARELYARDDEHFTAVAAPAGVRTGGFRIHPAVLDAALHPLAVTSGPLRLPFSWRGIRYFGPATGTIRARLTGGPESAVQVFDTADRPVLSVDALVLRPVEIGSANAGDGRYRLGWIRPAPGGGSLSWSELNWFELPEFDPTPTGVRSALETVLHRMRAWLRETDTGMLAIRTRGAVAVGGAAVTDAAAAAVWGLVRSAQSEHPGRFVLVDSDGSPAGPLPAAEPQIATRAGDVVVPRLVPAYEPATGTPWRAEGTVLITGASGVLAGLVANHLTVRHGVRHLLLLSRGPIDANALGLPADCTVTTAECDVSDRDSLARVLAGIPAERPLTAVVHAAGSVDDGLLETLTPDQFERVLRPKVDGAWNLHELTRELDLSAFVLFSSVAGLIGAAGQANYAAANAWLEALAWQRHTQGLPATALAWGLWGRSTGVSVALGAADRARLARSGILPLSDAEGLALFDGGCAGDDAVPVLAALDRTRLDPAAAPPPLRALARPRREFRPRPEHPASDMPDFPARFASLPGTDRQELVHDLVHDLVAAVLGHTGDLPTTDRTFTELGFDSLTGMELRTRLAAATGLRLPATLVFDHPTPDALAAHLHTKLTAAADDDADAGAAPVRRLPEAAPEAADDPGGESASILHMDAADLIRMAHGGASRSHSTDFWTDGNDFFDDDQGTA</sequence>
<reference evidence="10 11" key="1">
    <citation type="submission" date="2020-08" db="EMBL/GenBank/DDBJ databases">
        <title>Genome Sequencing of Nocardia wallacei strain FMUON74 and assembly.</title>
        <authorList>
            <person name="Toyokawa M."/>
            <person name="Uesaka K."/>
        </authorList>
    </citation>
    <scope>NUCLEOTIDE SEQUENCE [LARGE SCALE GENOMIC DNA]</scope>
    <source>
        <strain evidence="10 11">FMUON74</strain>
    </source>
</reference>
<dbReference type="InterPro" id="IPR009081">
    <property type="entry name" value="PP-bd_ACP"/>
</dbReference>
<keyword evidence="4" id="KW-0012">Acyltransferase</keyword>
<feature type="compositionally biased region" description="Basic and acidic residues" evidence="6">
    <location>
        <begin position="1581"/>
        <end position="1592"/>
    </location>
</feature>
<feature type="domain" description="Carrier" evidence="7">
    <location>
        <begin position="1612"/>
        <end position="1686"/>
    </location>
</feature>
<dbReference type="SMART" id="SM00823">
    <property type="entry name" value="PKS_PP"/>
    <property type="match status" value="1"/>
</dbReference>
<evidence type="ECO:0000256" key="4">
    <source>
        <dbReference type="ARBA" id="ARBA00023315"/>
    </source>
</evidence>
<dbReference type="InterPro" id="IPR018201">
    <property type="entry name" value="Ketoacyl_synth_AS"/>
</dbReference>
<evidence type="ECO:0000259" key="7">
    <source>
        <dbReference type="PROSITE" id="PS50075"/>
    </source>
</evidence>
<evidence type="ECO:0000256" key="6">
    <source>
        <dbReference type="SAM" id="MobiDB-lite"/>
    </source>
</evidence>
<dbReference type="Pfam" id="PF14765">
    <property type="entry name" value="PS-DH"/>
    <property type="match status" value="1"/>
</dbReference>
<dbReference type="GO" id="GO:0006633">
    <property type="term" value="P:fatty acid biosynthetic process"/>
    <property type="evidence" value="ECO:0007669"/>
    <property type="project" value="InterPro"/>
</dbReference>
<dbReference type="SUPFAM" id="SSF47336">
    <property type="entry name" value="ACP-like"/>
    <property type="match status" value="1"/>
</dbReference>
<dbReference type="Gene3D" id="3.30.70.3290">
    <property type="match status" value="1"/>
</dbReference>
<dbReference type="Pfam" id="PF00698">
    <property type="entry name" value="Acyl_transf_1"/>
    <property type="match status" value="1"/>
</dbReference>
<keyword evidence="2" id="KW-0597">Phosphoprotein</keyword>
<dbReference type="InterPro" id="IPR020807">
    <property type="entry name" value="PKS_DH"/>
</dbReference>
<dbReference type="CDD" id="cd00833">
    <property type="entry name" value="PKS"/>
    <property type="match status" value="1"/>
</dbReference>
<dbReference type="InterPro" id="IPR016035">
    <property type="entry name" value="Acyl_Trfase/lysoPLipase"/>
</dbReference>
<dbReference type="Pfam" id="PF22953">
    <property type="entry name" value="SpnB_Rossmann"/>
    <property type="match status" value="1"/>
</dbReference>
<feature type="compositionally biased region" description="Acidic residues" evidence="6">
    <location>
        <begin position="1752"/>
        <end position="1761"/>
    </location>
</feature>
<protein>
    <submittedName>
        <fullName evidence="10">Uncharacterized protein</fullName>
    </submittedName>
</protein>
<dbReference type="InterPro" id="IPR014031">
    <property type="entry name" value="Ketoacyl_synth_C"/>
</dbReference>
<dbReference type="SUPFAM" id="SSF53901">
    <property type="entry name" value="Thiolase-like"/>
    <property type="match status" value="1"/>
</dbReference>
<dbReference type="PANTHER" id="PTHR43775">
    <property type="entry name" value="FATTY ACID SYNTHASE"/>
    <property type="match status" value="1"/>
</dbReference>
<evidence type="ECO:0000313" key="10">
    <source>
        <dbReference type="EMBL" id="BCK56786.1"/>
    </source>
</evidence>
<dbReference type="InterPro" id="IPR032821">
    <property type="entry name" value="PKS_assoc"/>
</dbReference>
<dbReference type="InterPro" id="IPR036291">
    <property type="entry name" value="NAD(P)-bd_dom_sf"/>
</dbReference>
<dbReference type="InterPro" id="IPR049551">
    <property type="entry name" value="PKS_DH_C"/>
</dbReference>
<feature type="region of interest" description="Disordered" evidence="6">
    <location>
        <begin position="1581"/>
        <end position="1604"/>
    </location>
</feature>
<dbReference type="SMART" id="SM00826">
    <property type="entry name" value="PKS_DH"/>
    <property type="match status" value="1"/>
</dbReference>
<dbReference type="InterPro" id="IPR055123">
    <property type="entry name" value="SpnB-like_Rossmann"/>
</dbReference>
<dbReference type="InterPro" id="IPR050091">
    <property type="entry name" value="PKS_NRPS_Biosynth_Enz"/>
</dbReference>
<keyword evidence="1" id="KW-0596">Phosphopantetheine</keyword>
<dbReference type="Gene3D" id="3.40.366.10">
    <property type="entry name" value="Malonyl-Coenzyme A Acyl Carrier Protein, domain 2"/>
    <property type="match status" value="1"/>
</dbReference>
<dbReference type="SUPFAM" id="SSF52151">
    <property type="entry name" value="FabD/lysophospholipase-like"/>
    <property type="match status" value="1"/>
</dbReference>
<keyword evidence="11" id="KW-1185">Reference proteome</keyword>
<dbReference type="SUPFAM" id="SSF55048">
    <property type="entry name" value="Probable ACP-binding domain of malonyl-CoA ACP transacylase"/>
    <property type="match status" value="1"/>
</dbReference>
<dbReference type="GO" id="GO:0031177">
    <property type="term" value="F:phosphopantetheine binding"/>
    <property type="evidence" value="ECO:0007669"/>
    <property type="project" value="InterPro"/>
</dbReference>
<dbReference type="PROSITE" id="PS52004">
    <property type="entry name" value="KS3_2"/>
    <property type="match status" value="1"/>
</dbReference>
<dbReference type="GO" id="GO:0004312">
    <property type="term" value="F:fatty acid synthase activity"/>
    <property type="evidence" value="ECO:0007669"/>
    <property type="project" value="TreeGrafter"/>
</dbReference>
<dbReference type="InterPro" id="IPR036736">
    <property type="entry name" value="ACP-like_sf"/>
</dbReference>
<dbReference type="InterPro" id="IPR016036">
    <property type="entry name" value="Malonyl_transacylase_ACP-bd"/>
</dbReference>
<feature type="domain" description="Ketosynthase family 3 (KS3)" evidence="8">
    <location>
        <begin position="33"/>
        <end position="457"/>
    </location>
</feature>
<dbReference type="RefSeq" id="WP_187683798.1">
    <property type="nucleotide sequence ID" value="NZ_AP023396.1"/>
</dbReference>
<dbReference type="GO" id="GO:0004315">
    <property type="term" value="F:3-oxoacyl-[acyl-carrier-protein] synthase activity"/>
    <property type="evidence" value="ECO:0007669"/>
    <property type="project" value="InterPro"/>
</dbReference>
<dbReference type="InterPro" id="IPR020841">
    <property type="entry name" value="PKS_Beta-ketoAc_synthase_dom"/>
</dbReference>
<organism evidence="10 11">
    <name type="scientific">Nocardia wallacei</name>
    <dbReference type="NCBI Taxonomy" id="480035"/>
    <lineage>
        <taxon>Bacteria</taxon>
        <taxon>Bacillati</taxon>
        <taxon>Actinomycetota</taxon>
        <taxon>Actinomycetes</taxon>
        <taxon>Mycobacteriales</taxon>
        <taxon>Nocardiaceae</taxon>
        <taxon>Nocardia</taxon>
    </lineage>
</organism>
<dbReference type="Pfam" id="PF00109">
    <property type="entry name" value="ketoacyl-synt"/>
    <property type="match status" value="1"/>
</dbReference>
<dbReference type="Gene3D" id="3.40.47.10">
    <property type="match status" value="1"/>
</dbReference>
<dbReference type="InterPro" id="IPR006162">
    <property type="entry name" value="Ppantetheine_attach_site"/>
</dbReference>
<dbReference type="InterPro" id="IPR016039">
    <property type="entry name" value="Thiolase-like"/>
</dbReference>
<feature type="active site" description="Proton donor; for dehydratase activity" evidence="5">
    <location>
        <position position="1118"/>
    </location>
</feature>
<dbReference type="GeneID" id="80349014"/>
<dbReference type="SMART" id="SM01294">
    <property type="entry name" value="PKS_PP_betabranch"/>
    <property type="match status" value="1"/>
</dbReference>
<dbReference type="InterPro" id="IPR001227">
    <property type="entry name" value="Ac_transferase_dom_sf"/>
</dbReference>
<dbReference type="InterPro" id="IPR057326">
    <property type="entry name" value="KR_dom"/>
</dbReference>
<dbReference type="InterPro" id="IPR049552">
    <property type="entry name" value="PKS_DH_N"/>
</dbReference>
<evidence type="ECO:0000313" key="11">
    <source>
        <dbReference type="Proteomes" id="UP000516173"/>
    </source>
</evidence>
<dbReference type="PROSITE" id="PS50075">
    <property type="entry name" value="CARRIER"/>
    <property type="match status" value="1"/>
</dbReference>
<dbReference type="SUPFAM" id="SSF51735">
    <property type="entry name" value="NAD(P)-binding Rossmann-fold domains"/>
    <property type="match status" value="2"/>
</dbReference>
<dbReference type="Pfam" id="PF16197">
    <property type="entry name" value="KAsynt_C_assoc"/>
    <property type="match status" value="1"/>
</dbReference>
<feature type="region of interest" description="N-terminal hotdog fold" evidence="5">
    <location>
        <begin position="927"/>
        <end position="1046"/>
    </location>
</feature>
<accession>A0A7G1KQF3</accession>
<dbReference type="PROSITE" id="PS00606">
    <property type="entry name" value="KS3_1"/>
    <property type="match status" value="1"/>
</dbReference>
<evidence type="ECO:0000256" key="3">
    <source>
        <dbReference type="ARBA" id="ARBA00022679"/>
    </source>
</evidence>
<dbReference type="Pfam" id="PF21089">
    <property type="entry name" value="PKS_DH_N"/>
    <property type="match status" value="1"/>
</dbReference>
<dbReference type="EMBL" id="AP023396">
    <property type="protein sequence ID" value="BCK56786.1"/>
    <property type="molecule type" value="Genomic_DNA"/>
</dbReference>
<dbReference type="InterPro" id="IPR042104">
    <property type="entry name" value="PKS_dehydratase_sf"/>
</dbReference>
<evidence type="ECO:0000259" key="9">
    <source>
        <dbReference type="PROSITE" id="PS52019"/>
    </source>
</evidence>
<dbReference type="Gene3D" id="3.40.50.720">
    <property type="entry name" value="NAD(P)-binding Rossmann-like Domain"/>
    <property type="match status" value="1"/>
</dbReference>
<proteinExistence type="predicted"/>
<feature type="region of interest" description="Disordered" evidence="6">
    <location>
        <begin position="1739"/>
        <end position="1761"/>
    </location>
</feature>
<dbReference type="SMART" id="SM00822">
    <property type="entry name" value="PKS_KR"/>
    <property type="match status" value="1"/>
</dbReference>
<dbReference type="SMART" id="SM00825">
    <property type="entry name" value="PKS_KS"/>
    <property type="match status" value="1"/>
</dbReference>
<dbReference type="InterPro" id="IPR020806">
    <property type="entry name" value="PKS_PP-bd"/>
</dbReference>
<dbReference type="InterPro" id="IPR014043">
    <property type="entry name" value="Acyl_transferase_dom"/>
</dbReference>
<dbReference type="PROSITE" id="PS52019">
    <property type="entry name" value="PKS_MFAS_DH"/>
    <property type="match status" value="1"/>
</dbReference>
<dbReference type="PANTHER" id="PTHR43775:SF51">
    <property type="entry name" value="INACTIVE PHENOLPHTHIOCEROL SYNTHESIS POLYKETIDE SYNTHASE TYPE I PKS1-RELATED"/>
    <property type="match status" value="1"/>
</dbReference>
<dbReference type="Pfam" id="PF00550">
    <property type="entry name" value="PP-binding"/>
    <property type="match status" value="1"/>
</dbReference>
<dbReference type="Pfam" id="PF02801">
    <property type="entry name" value="Ketoacyl-synt_C"/>
    <property type="match status" value="1"/>
</dbReference>
<dbReference type="Gene3D" id="1.10.1200.10">
    <property type="entry name" value="ACP-like"/>
    <property type="match status" value="1"/>
</dbReference>
<evidence type="ECO:0000256" key="2">
    <source>
        <dbReference type="ARBA" id="ARBA00022553"/>
    </source>
</evidence>
<dbReference type="Pfam" id="PF08659">
    <property type="entry name" value="KR"/>
    <property type="match status" value="1"/>
</dbReference>
<gene>
    <name evidence="10" type="ORF">NWFMUON74_45580</name>
</gene>
<dbReference type="InterPro" id="IPR049900">
    <property type="entry name" value="PKS_mFAS_DH"/>
</dbReference>
<evidence type="ECO:0000256" key="1">
    <source>
        <dbReference type="ARBA" id="ARBA00022450"/>
    </source>
</evidence>